<dbReference type="OrthoDB" id="370725at2"/>
<dbReference type="Proteomes" id="UP000309016">
    <property type="component" value="Chromosome"/>
</dbReference>
<evidence type="ECO:0000256" key="1">
    <source>
        <dbReference type="ARBA" id="ARBA00003416"/>
    </source>
</evidence>
<gene>
    <name evidence="6" type="primary">rmuC</name>
    <name evidence="6" type="ORF">FHG64_18670</name>
</gene>
<feature type="coiled-coil region" evidence="5">
    <location>
        <begin position="59"/>
        <end position="209"/>
    </location>
</feature>
<keyword evidence="3 5" id="KW-0175">Coiled coil</keyword>
<evidence type="ECO:0000256" key="4">
    <source>
        <dbReference type="ARBA" id="ARBA00023172"/>
    </source>
</evidence>
<dbReference type="AlphaFoldDB" id="A0A5B7X9C7"/>
<dbReference type="RefSeq" id="WP_139067799.1">
    <property type="nucleotide sequence ID" value="NZ_CP040812.1"/>
</dbReference>
<keyword evidence="4" id="KW-0233">DNA recombination</keyword>
<evidence type="ECO:0000256" key="2">
    <source>
        <dbReference type="ARBA" id="ARBA00009840"/>
    </source>
</evidence>
<accession>A0A5B7X9C7</accession>
<dbReference type="Pfam" id="PF02646">
    <property type="entry name" value="RmuC"/>
    <property type="match status" value="1"/>
</dbReference>
<sequence>MTDSLLILLISLFTLALGFFLGNLISALKHKAKSATSTEQNLQLKLQLEESNDLFTRLLDENKNERAAEKKEAETQLEKMENEREIIRKDRDFLSNELTRRNSEYENLQQKNLEIRKEIEELQKKFETQFENLANRILEEKSQKFTSLNKENLQNLLDPLSEKIKSFEEKVNKNNVDFIDRHAQLGQYLKILNEQSVKISEEANNLTKALKGENKTQGNWGELILEKVLEKSGLEKDREYFVQKAYTDEEGNRFLPDVIIHLPNERKMVIDSKVSLVAYEKYANEDEPGNKSRHLKDHIRSLHTHISQLSSKKYEDIYKTTSPDFVLMFIPVEPALYLAQNEDNSFFYTAFQKNILLVSPTTLLSTLRTIDTLWSNEKQQRNAIEIAAHASSLYHKFKILLDDLEDVGKKLKSTGNAYETAMKKLTGKQNLVKDIDKLEELGISPKQKIGQKWLLEASENSGDETLN</sequence>
<name>A0A5B7X9C7_9FLAO</name>
<comment type="similarity">
    <text evidence="2">Belongs to the RmuC family.</text>
</comment>
<dbReference type="PANTHER" id="PTHR30563:SF0">
    <property type="entry name" value="DNA RECOMBINATION PROTEIN RMUC"/>
    <property type="match status" value="1"/>
</dbReference>
<comment type="function">
    <text evidence="1">Involved in DNA recombination.</text>
</comment>
<dbReference type="PANTHER" id="PTHR30563">
    <property type="entry name" value="DNA RECOMBINATION PROTEIN RMUC"/>
    <property type="match status" value="1"/>
</dbReference>
<evidence type="ECO:0000313" key="7">
    <source>
        <dbReference type="Proteomes" id="UP000309016"/>
    </source>
</evidence>
<evidence type="ECO:0000256" key="5">
    <source>
        <dbReference type="SAM" id="Coils"/>
    </source>
</evidence>
<reference evidence="6 7" key="1">
    <citation type="submission" date="2019-06" db="EMBL/GenBank/DDBJ databases">
        <title>Complete genome sequence of Antarcticibacterium flavum KCTC 52984T from an Antarctic marine sediment.</title>
        <authorList>
            <person name="Lee Y.M."/>
            <person name="Shin S.C."/>
        </authorList>
    </citation>
    <scope>NUCLEOTIDE SEQUENCE [LARGE SCALE GENOMIC DNA]</scope>
    <source>
        <strain evidence="6 7">KCTC 52984</strain>
    </source>
</reference>
<dbReference type="KEGG" id="afla:FHG64_18670"/>
<dbReference type="GO" id="GO:0006310">
    <property type="term" value="P:DNA recombination"/>
    <property type="evidence" value="ECO:0007669"/>
    <property type="project" value="UniProtKB-KW"/>
</dbReference>
<dbReference type="EMBL" id="CP040812">
    <property type="protein sequence ID" value="QCY71253.1"/>
    <property type="molecule type" value="Genomic_DNA"/>
</dbReference>
<organism evidence="6 7">
    <name type="scientific">Antarcticibacterium flavum</name>
    <dbReference type="NCBI Taxonomy" id="2058175"/>
    <lineage>
        <taxon>Bacteria</taxon>
        <taxon>Pseudomonadati</taxon>
        <taxon>Bacteroidota</taxon>
        <taxon>Flavobacteriia</taxon>
        <taxon>Flavobacteriales</taxon>
        <taxon>Flavobacteriaceae</taxon>
        <taxon>Antarcticibacterium</taxon>
    </lineage>
</organism>
<keyword evidence="7" id="KW-1185">Reference proteome</keyword>
<evidence type="ECO:0000256" key="3">
    <source>
        <dbReference type="ARBA" id="ARBA00023054"/>
    </source>
</evidence>
<evidence type="ECO:0000313" key="6">
    <source>
        <dbReference type="EMBL" id="QCY71253.1"/>
    </source>
</evidence>
<proteinExistence type="inferred from homology"/>
<protein>
    <submittedName>
        <fullName evidence="6">DNA recombination protein RmuC</fullName>
    </submittedName>
</protein>
<dbReference type="InterPro" id="IPR003798">
    <property type="entry name" value="DNA_recombination_RmuC"/>
</dbReference>